<feature type="domain" description="Transcriptional regulator-like" evidence="2">
    <location>
        <begin position="2"/>
        <end position="26"/>
    </location>
</feature>
<keyword evidence="4" id="KW-1185">Reference proteome</keyword>
<proteinExistence type="predicted"/>
<dbReference type="AlphaFoldDB" id="A0A271K942"/>
<gene>
    <name evidence="3" type="ORF">CIT31_27625</name>
</gene>
<evidence type="ECO:0000313" key="3">
    <source>
        <dbReference type="EMBL" id="PAP92293.1"/>
    </source>
</evidence>
<name>A0A271K942_9HYPH</name>
<comment type="caution">
    <text evidence="3">The sequence shown here is derived from an EMBL/GenBank/DDBJ whole genome shotgun (WGS) entry which is preliminary data.</text>
</comment>
<evidence type="ECO:0008006" key="5">
    <source>
        <dbReference type="Google" id="ProtNLM"/>
    </source>
</evidence>
<accession>A0A271K942</accession>
<dbReference type="InterPro" id="IPR045465">
    <property type="entry name" value="Trans_reg_dom"/>
</dbReference>
<dbReference type="Proteomes" id="UP000215931">
    <property type="component" value="Unassembled WGS sequence"/>
</dbReference>
<dbReference type="InterPro" id="IPR018754">
    <property type="entry name" value="RovC-like_DNA-bd"/>
</dbReference>
<evidence type="ECO:0000259" key="2">
    <source>
        <dbReference type="Pfam" id="PF20109"/>
    </source>
</evidence>
<reference evidence="3 4" key="1">
    <citation type="submission" date="2017-08" db="EMBL/GenBank/DDBJ databases">
        <title>Mesorhizobium wenxinae sp. nov., a novel rhizobial species isolated from root nodules of chickpea (Cicer arietinum L.).</title>
        <authorList>
            <person name="Zhang J."/>
        </authorList>
    </citation>
    <scope>NUCLEOTIDE SEQUENCE [LARGE SCALE GENOMIC DNA]</scope>
    <source>
        <strain evidence="4">WYCCWR 10019</strain>
    </source>
</reference>
<dbReference type="OrthoDB" id="9800831at2"/>
<evidence type="ECO:0000313" key="4">
    <source>
        <dbReference type="Proteomes" id="UP000215931"/>
    </source>
</evidence>
<evidence type="ECO:0000259" key="1">
    <source>
        <dbReference type="Pfam" id="PF10074"/>
    </source>
</evidence>
<sequence length="242" mass="27333">MTPREWAWEFLRRNPAFQRDVTAASRPIAGLTNPCLTWSRRPATCHAGVFCFAESYGRNSIVFWSPLWCVHVLPVIAEHLPASSETTPYQLLALPCRATVLLAPDKGQHVLLRNAEHTLQLAVSGADILHPVCLRTEAIWPAKLLRHRLRALECLNALSVGQRLPARLFPREKRGPRLNFVLRALDGSLAGASHRELAEALIGQRRVDADWRDPRDHLRDRIRRAVSRGRALMNGGYRDLLT</sequence>
<protein>
    <recommendedName>
        <fullName evidence="5">DUF2285 domain-containing protein</fullName>
    </recommendedName>
</protein>
<feature type="domain" description="T6SS Transcription factor RovC-like DNA binding" evidence="1">
    <location>
        <begin position="145"/>
        <end position="241"/>
    </location>
</feature>
<dbReference type="Pfam" id="PF10074">
    <property type="entry name" value="RovC_DNA-bd"/>
    <property type="match status" value="1"/>
</dbReference>
<dbReference type="EMBL" id="NPKH01000035">
    <property type="protein sequence ID" value="PAP92293.1"/>
    <property type="molecule type" value="Genomic_DNA"/>
</dbReference>
<dbReference type="Pfam" id="PF20109">
    <property type="entry name" value="Trans_reg_dom"/>
    <property type="match status" value="1"/>
</dbReference>
<organism evidence="3 4">
    <name type="scientific">Mesorhizobium wenxiniae</name>
    <dbReference type="NCBI Taxonomy" id="2014805"/>
    <lineage>
        <taxon>Bacteria</taxon>
        <taxon>Pseudomonadati</taxon>
        <taxon>Pseudomonadota</taxon>
        <taxon>Alphaproteobacteria</taxon>
        <taxon>Hyphomicrobiales</taxon>
        <taxon>Phyllobacteriaceae</taxon>
        <taxon>Mesorhizobium</taxon>
    </lineage>
</organism>